<dbReference type="PROSITE" id="PS00012">
    <property type="entry name" value="PHOSPHOPANTETHEINE"/>
    <property type="match status" value="2"/>
</dbReference>
<reference evidence="15 16" key="1">
    <citation type="submission" date="2019-06" db="EMBL/GenBank/DDBJ databases">
        <title>Sequencing the genomes of 1000 actinobacteria strains.</title>
        <authorList>
            <person name="Klenk H.-P."/>
        </authorList>
    </citation>
    <scope>NUCLEOTIDE SEQUENCE [LARGE SCALE GENOMIC DNA]</scope>
    <source>
        <strain evidence="15 16">DSM 45456</strain>
    </source>
</reference>
<dbReference type="SUPFAM" id="SSF52151">
    <property type="entry name" value="FabD/lysophospholipase-like"/>
    <property type="match status" value="2"/>
</dbReference>
<evidence type="ECO:0000256" key="8">
    <source>
        <dbReference type="ARBA" id="ARBA00023268"/>
    </source>
</evidence>
<dbReference type="InterPro" id="IPR020807">
    <property type="entry name" value="PKS_DH"/>
</dbReference>
<dbReference type="FunFam" id="1.10.1200.10:FF:000007">
    <property type="entry name" value="Probable polyketide synthase pks17"/>
    <property type="match status" value="2"/>
</dbReference>
<dbReference type="InterPro" id="IPR036736">
    <property type="entry name" value="ACP-like_sf"/>
</dbReference>
<dbReference type="InterPro" id="IPR016039">
    <property type="entry name" value="Thiolase-like"/>
</dbReference>
<proteinExistence type="predicted"/>
<dbReference type="GO" id="GO:0033068">
    <property type="term" value="P:macrolide biosynthetic process"/>
    <property type="evidence" value="ECO:0007669"/>
    <property type="project" value="UniProtKB-ARBA"/>
</dbReference>
<dbReference type="SMART" id="SM00827">
    <property type="entry name" value="PKS_AT"/>
    <property type="match status" value="2"/>
</dbReference>
<dbReference type="InterPro" id="IPR001227">
    <property type="entry name" value="Ac_transferase_dom_sf"/>
</dbReference>
<dbReference type="CDD" id="cd00833">
    <property type="entry name" value="PKS"/>
    <property type="match status" value="2"/>
</dbReference>
<dbReference type="Gene3D" id="3.40.50.11460">
    <property type="match status" value="1"/>
</dbReference>
<dbReference type="Pfam" id="PF22953">
    <property type="entry name" value="SpnB_Rossmann"/>
    <property type="match status" value="1"/>
</dbReference>
<dbReference type="InterPro" id="IPR055123">
    <property type="entry name" value="SpnB-like_Rossmann"/>
</dbReference>
<dbReference type="InterPro" id="IPR050091">
    <property type="entry name" value="PKS_NRPS_Biosynth_Enz"/>
</dbReference>
<dbReference type="Gene3D" id="3.40.47.10">
    <property type="match status" value="2"/>
</dbReference>
<feature type="domain" description="Ketosynthase family 3 (KS3)" evidence="13">
    <location>
        <begin position="1619"/>
        <end position="2040"/>
    </location>
</feature>
<evidence type="ECO:0000256" key="6">
    <source>
        <dbReference type="ARBA" id="ARBA00022737"/>
    </source>
</evidence>
<evidence type="ECO:0000256" key="10">
    <source>
        <dbReference type="PROSITE-ProRule" id="PRU01363"/>
    </source>
</evidence>
<evidence type="ECO:0000256" key="1">
    <source>
        <dbReference type="ARBA" id="ARBA00001957"/>
    </source>
</evidence>
<dbReference type="SUPFAM" id="SSF53901">
    <property type="entry name" value="Thiolase-like"/>
    <property type="match status" value="2"/>
</dbReference>
<dbReference type="InterPro" id="IPR049551">
    <property type="entry name" value="PKS_DH_C"/>
</dbReference>
<dbReference type="Gene3D" id="3.40.366.10">
    <property type="entry name" value="Malonyl-Coenzyme A Acyl Carrier Protein, domain 2"/>
    <property type="match status" value="2"/>
</dbReference>
<evidence type="ECO:0000259" key="12">
    <source>
        <dbReference type="PROSITE" id="PS50075"/>
    </source>
</evidence>
<keyword evidence="7" id="KW-0045">Antibiotic biosynthesis</keyword>
<dbReference type="SMART" id="SM01294">
    <property type="entry name" value="PKS_PP_betabranch"/>
    <property type="match status" value="2"/>
</dbReference>
<dbReference type="InterPro" id="IPR057326">
    <property type="entry name" value="KR_dom"/>
</dbReference>
<dbReference type="Gene3D" id="3.30.70.3290">
    <property type="match status" value="2"/>
</dbReference>
<evidence type="ECO:0000256" key="4">
    <source>
        <dbReference type="ARBA" id="ARBA00022553"/>
    </source>
</evidence>
<evidence type="ECO:0000313" key="15">
    <source>
        <dbReference type="EMBL" id="TQM85575.1"/>
    </source>
</evidence>
<dbReference type="InterPro" id="IPR036291">
    <property type="entry name" value="NAD(P)-bd_dom_sf"/>
</dbReference>
<keyword evidence="8" id="KW-0511">Multifunctional enzyme</keyword>
<dbReference type="Gene3D" id="1.10.1200.10">
    <property type="entry name" value="ACP-like"/>
    <property type="match status" value="2"/>
</dbReference>
<dbReference type="EMBL" id="VFPP01000001">
    <property type="protein sequence ID" value="TQM85575.1"/>
    <property type="molecule type" value="Genomic_DNA"/>
</dbReference>
<feature type="region of interest" description="Disordered" evidence="11">
    <location>
        <begin position="1008"/>
        <end position="1027"/>
    </location>
</feature>
<dbReference type="InterPro" id="IPR013968">
    <property type="entry name" value="PKS_KR"/>
</dbReference>
<dbReference type="GO" id="GO:0006633">
    <property type="term" value="P:fatty acid biosynthetic process"/>
    <property type="evidence" value="ECO:0007669"/>
    <property type="project" value="InterPro"/>
</dbReference>
<evidence type="ECO:0000259" key="14">
    <source>
        <dbReference type="PROSITE" id="PS52019"/>
    </source>
</evidence>
<dbReference type="InterPro" id="IPR016036">
    <property type="entry name" value="Malonyl_transacylase_ACP-bd"/>
</dbReference>
<evidence type="ECO:0000256" key="7">
    <source>
        <dbReference type="ARBA" id="ARBA00023194"/>
    </source>
</evidence>
<keyword evidence="5 15" id="KW-0808">Transferase</keyword>
<feature type="domain" description="Carrier" evidence="12">
    <location>
        <begin position="2875"/>
        <end position="2950"/>
    </location>
</feature>
<keyword evidence="4" id="KW-0597">Phosphoprotein</keyword>
<comment type="caution">
    <text evidence="15">The sequence shown here is derived from an EMBL/GenBank/DDBJ whole genome shotgun (WGS) entry which is preliminary data.</text>
</comment>
<dbReference type="GO" id="GO:0031177">
    <property type="term" value="F:phosphopantetheine binding"/>
    <property type="evidence" value="ECO:0007669"/>
    <property type="project" value="InterPro"/>
</dbReference>
<protein>
    <submittedName>
        <fullName evidence="15">Acyl transferase domain-containing protein</fullName>
    </submittedName>
</protein>
<dbReference type="InterPro" id="IPR016035">
    <property type="entry name" value="Acyl_Trfase/lysoPLipase"/>
</dbReference>
<sequence length="3022" mass="317049">MADENKLRDYLKRAIADARDARRRLKEVEDRDHEPVAIVGMACRYPGGVSTPDELWRLVAEGRDAISPFPTNRGWPADLHDPDPDRVGRSTTGHGGFLHDADRFDAGFFGLSPREALAVDPQQRLLLETTWETVEGAGIDPESLRGSRTGVFVGVMYNDYGSRPNLPPDDVEGYLFSGSAGSIASGRLAYTFGLEGPTVTVDTACSSSLVAVHLAANALRRGECTLAVAGGATVMSTPTAFIEFSRLRGLSADGRCKSFSDHADGTGWAEGVGVLLLERLSDARRNGHRVLAVIRGSAVNSDGASNGLTAPNGPAQERVIRAALAAAGLSPSDVDLVEAHGTGTTLGDPIEARAVLATYGRDRERPVWLGSLKSNIGHAQAAAGVGGIIKVAQAMRHGVMPRTLHAEEPSSHVDWTAGKVGLLTEAREWPRTDRPRRAGVSSFGFGGTNAHVVVEEADATPVEDVPGAVVTAGGPRADEIGGPTSVAPSAAGSAAEGFAAAGSAAGLAAAGSPAGGSAEGRDVPVPFVLSGRSAEAVAEQARRLAEAGAGGRDAAFTVATRTPMPYRAAGTDLHDFPAAVVPPRGKVAFAFTGQGAQRVRMGLELAEVYPVFARAFAEVCEHLPVRDVIESGADLDLTGNAQPALFAVEVALFRLVESWGVRPDFLVGHSIGELAAAHVAGVLSLADAAALVAARGRLMQALPAGGAMVAVRAAEDELDLPEDVAVAAVNGPRSLVLSGAEDAVLKAAEGLRGKRLAVSHAFHSPLMEPMLDEFRAVARGLTYHQPRIPAVSTVAEGSDWTDPEYWVRQVRATVRFHDALVVLRDRDTRTVVEIGPDAVLSGLTATAFDDVKAVPLLRAGQPEPLTVANALAELHMRGVDPDWAAVFPGARKVPLPTYAFQRKRYWLAPSVSGDVSAAGLTSSGHPLLGATVELPDGATVQTGKLSLATHPWLGEHRVHGTAVVPGTALVELVGDVADLTVTAPLVVPDTGAVTVQVVRTATSVEIHSRRDDEPWTRHATGTPDPADHPVDHLTGWPPAAPEVAVSYDGLDRHGYGYGPAFQGLRRVWRADGELFAEVTADVPPAGFTVHPALFDAALHPLLPGLVEDGPARLPFSWSGVRFHGTAGTSLRVRITPTGPDSVALLVTDSTGTPVVSVADLVLRPLTGPVTGTDLLFTPTLRSAPAQVDRVFAVETPDGPVPEQVHHVTHRVLTELRDWAAGADGVLGVAVTDDLAHAAVAGLVRSAAAEHPGRFVLLRDGQALEPVLTPAPRTGHDGPGWDTVLVTGASGALGGAIARHLVTRHGARKLVLLSRSGEAPEIEGAEVVAVACDAADREALGAVLAEHPVTAVVHAAGVVADGTLDSLTPDQVDRVLRPKVDAAWNLHELAGDVEAFVLYSSIAGVLGTAGQANYAAGNTFLDALARHRHALGLPATSLAWGLWESDSALSGGLSEVDRKRIRRLGLKPIAVDAALAAFDAALATGEPVLAVTGLDRAALREDPHPALRELAPKRRAASKPKAAVAGTSVTTDVRALTDLVRSHVAAVLGHADPAGVDAKRAFSEMGFDSLTAVELRNRLAGAVGRRLPTTLVFDHPTPAALAEYLAGAVKPAEEKVTAADEPIAIVGMACRYPGGVRTPEELWGLVAEGRDAIGEFPVNRGWDLDRLYHPDPQHPGTTYTRHGGFLHDADLFDPEFFGMSPREALATDPQQRLLLETAWEALERGGIDPTSARGTRTGVFTGLMYHDYGTGGALPPELEGYLVGGTSGSVASGRVAYALGLEGPAITVDTACSSSLVALHLAVSALRRGECDLALAGGATVMATPTAFVEFSRQRGLAPDGRCKPFAASADGTGWAEGVGVLLVERLSDARRNGHPVLAVVRGTAVNSDGASNGLTAPNGPAQQRVIRAALAAAGLKPSDVDLVEAHGTGTTLGDPIEAEALLAVYGERDRPLALGSLKSNIGHTQAAAGVGGIIKVVEAMRHGVLPRTLHVDEPSPHVDWSAGSVELLTSAREWVVDRPRRAAVSSFGISGTNAHVVLEQAPAEAEVERADGPVPVVVSARTPQALADQLARLAEADVPVADLAHTLGTGRALLEHRAVVAAESPADLRDAVTVPRVRDGRTAFVFTGQGAQRVGMGLELARAFPVFARAFDEVCEHLPVRDAISSGEGLHETGTAQPALFAVEVALFRLLESWGVRPDFVAGHSIGEIAAAHVAGVLSLADAAELVAARGRLMQALPRGGAMVAVQAAEDELELPEGVAVAAVNGPRSVVLSGVEAAVLACAKPFKHTRLTVSHAFHSPLMDPMLDDFRAVAEKLTYHRPEIPAASTVGDDADWTDPSYWVRHVREPVRFHDAARTLLDRGVTTFVELGPDAILTGLLAAVLPEGYAALPALRRDRSERRTAVELFAHLHARGVAVDWSAFPGRRTVLPTYPFQRERYWLSAKPRTTSGHPVLDVPVHVADRDEVLFTGTLTEPLTGAGVAELVWHAGREVGFPVVDLDVAALPGAGRVQVKVGERDGDTRPVSVHAWQDGWVEQARGTLTAGPAVDVEVDLSLLAREDVEPAAWRGLRATAPGVAVRVDGSVFRDERGDEVARVDSVEFRALNGVPLYEVDWVPVDLPEADSTPDVIRVEAGPDPVATALTATRHVLAELRDRATGTGRAVVLTPDPADPGVAAVWGLVRAAQVEAPDRIVLVGGDGDVAAAVASGEPQVVFRDGRAFAPRLVRVTAQVVPLPPDAVVHRPEPPARTTLAGLTDDVLADALRETAGEAWRLHRETSGHLVLAAAVEGFGAAGHAHYAAGVAFMEALAHQRAAHGLPGTAVIGGPDPVVTDRPVVVAAPVSELPRTALLRDLVRAPRVPLAERLASAAEGERGRIVEEVVRTQVAAVLGHGDPRRVDLAKPFSDLGFDSLTAVDLRNRLTGETGVALEATLVFDHPTPAALTGVLLDRLAPDDTAPVLAELDRLEATLAEVDEEQRQQVTVRLRTILSRWAEPEPADVRTDFDSTAELFDFIDNQLGRAAR</sequence>
<dbReference type="PROSITE" id="PS52004">
    <property type="entry name" value="KS3_2"/>
    <property type="match status" value="2"/>
</dbReference>
<evidence type="ECO:0000313" key="16">
    <source>
        <dbReference type="Proteomes" id="UP000316628"/>
    </source>
</evidence>
<dbReference type="SMART" id="SM00825">
    <property type="entry name" value="PKS_KS"/>
    <property type="match status" value="2"/>
</dbReference>
<feature type="domain" description="PKS/mFAS DH" evidence="14">
    <location>
        <begin position="925"/>
        <end position="1171"/>
    </location>
</feature>
<dbReference type="PROSITE" id="PS00606">
    <property type="entry name" value="KS3_1"/>
    <property type="match status" value="2"/>
</dbReference>
<keyword evidence="3" id="KW-0596">Phosphopantetheine</keyword>
<dbReference type="InterPro" id="IPR015083">
    <property type="entry name" value="NorB/c/GfsB-D-like_docking"/>
</dbReference>
<evidence type="ECO:0000256" key="2">
    <source>
        <dbReference type="ARBA" id="ARBA00004792"/>
    </source>
</evidence>
<dbReference type="CDD" id="cd08956">
    <property type="entry name" value="KR_3_FAS_SDR_x"/>
    <property type="match status" value="1"/>
</dbReference>
<feature type="domain" description="Ketosynthase family 3 (KS3)" evidence="13">
    <location>
        <begin position="33"/>
        <end position="456"/>
    </location>
</feature>
<dbReference type="Pfam" id="PF08990">
    <property type="entry name" value="Docking"/>
    <property type="match status" value="1"/>
</dbReference>
<feature type="active site" description="Proton donor; for dehydratase activity" evidence="10">
    <location>
        <position position="1095"/>
    </location>
</feature>
<feature type="region of interest" description="C-terminal hotdog fold" evidence="10">
    <location>
        <begin position="1041"/>
        <end position="1171"/>
    </location>
</feature>
<dbReference type="SMART" id="SM00822">
    <property type="entry name" value="PKS_KR"/>
    <property type="match status" value="1"/>
</dbReference>
<dbReference type="SMART" id="SM00826">
    <property type="entry name" value="PKS_DH"/>
    <property type="match status" value="2"/>
</dbReference>
<dbReference type="FunFam" id="3.40.47.10:FF:000019">
    <property type="entry name" value="Polyketide synthase type I"/>
    <property type="match status" value="2"/>
</dbReference>
<evidence type="ECO:0000256" key="5">
    <source>
        <dbReference type="ARBA" id="ARBA00022679"/>
    </source>
</evidence>
<dbReference type="Gene3D" id="3.40.50.720">
    <property type="entry name" value="NAD(P)-binding Rossmann-like Domain"/>
    <property type="match status" value="2"/>
</dbReference>
<dbReference type="PANTHER" id="PTHR43775:SF51">
    <property type="entry name" value="INACTIVE PHENOLPHTHIOCEROL SYNTHESIS POLYKETIDE SYNTHASE TYPE I PKS1-RELATED"/>
    <property type="match status" value="1"/>
</dbReference>
<dbReference type="InterPro" id="IPR042104">
    <property type="entry name" value="PKS_dehydratase_sf"/>
</dbReference>
<dbReference type="InterPro" id="IPR036299">
    <property type="entry name" value="Polyketide_synth_docking_sf"/>
</dbReference>
<evidence type="ECO:0000256" key="11">
    <source>
        <dbReference type="SAM" id="MobiDB-lite"/>
    </source>
</evidence>
<feature type="active site" description="Proton acceptor; for dehydratase activity" evidence="10">
    <location>
        <position position="956"/>
    </location>
</feature>
<dbReference type="InterPro" id="IPR014030">
    <property type="entry name" value="Ketoacyl_synth_N"/>
</dbReference>
<dbReference type="SUPFAM" id="SSF51735">
    <property type="entry name" value="NAD(P)-binding Rossmann-fold domains"/>
    <property type="match status" value="3"/>
</dbReference>
<dbReference type="InterPro" id="IPR020806">
    <property type="entry name" value="PKS_PP-bd"/>
</dbReference>
<dbReference type="GO" id="GO:0004315">
    <property type="term" value="F:3-oxoacyl-[acyl-carrier-protein] synthase activity"/>
    <property type="evidence" value="ECO:0007669"/>
    <property type="project" value="InterPro"/>
</dbReference>
<dbReference type="Pfam" id="PF08659">
    <property type="entry name" value="KR"/>
    <property type="match status" value="2"/>
</dbReference>
<keyword evidence="9" id="KW-0012">Acyltransferase</keyword>
<dbReference type="InterPro" id="IPR049900">
    <property type="entry name" value="PKS_mFAS_DH"/>
</dbReference>
<keyword evidence="16" id="KW-1185">Reference proteome</keyword>
<gene>
    <name evidence="15" type="ORF">FHX81_8068</name>
</gene>
<dbReference type="InterPro" id="IPR049552">
    <property type="entry name" value="PKS_DH_N"/>
</dbReference>
<dbReference type="PROSITE" id="PS50075">
    <property type="entry name" value="CARRIER"/>
    <property type="match status" value="2"/>
</dbReference>
<dbReference type="InterPro" id="IPR014031">
    <property type="entry name" value="Ketoacyl_synth_C"/>
</dbReference>
<comment type="cofactor">
    <cofactor evidence="1">
        <name>pantetheine 4'-phosphate</name>
        <dbReference type="ChEBI" id="CHEBI:47942"/>
    </cofactor>
</comment>
<evidence type="ECO:0000259" key="13">
    <source>
        <dbReference type="PROSITE" id="PS52004"/>
    </source>
</evidence>
<evidence type="ECO:0000256" key="3">
    <source>
        <dbReference type="ARBA" id="ARBA00022450"/>
    </source>
</evidence>
<dbReference type="InterPro" id="IPR006162">
    <property type="entry name" value="Ppantetheine_attach_site"/>
</dbReference>
<keyword evidence="6" id="KW-0677">Repeat</keyword>
<dbReference type="GO" id="GO:0004312">
    <property type="term" value="F:fatty acid synthase activity"/>
    <property type="evidence" value="ECO:0007669"/>
    <property type="project" value="TreeGrafter"/>
</dbReference>
<dbReference type="PROSITE" id="PS52019">
    <property type="entry name" value="PKS_MFAS_DH"/>
    <property type="match status" value="1"/>
</dbReference>
<dbReference type="SUPFAM" id="SSF47336">
    <property type="entry name" value="ACP-like"/>
    <property type="match status" value="2"/>
</dbReference>
<feature type="region of interest" description="N-terminal hotdog fold" evidence="10">
    <location>
        <begin position="925"/>
        <end position="1030"/>
    </location>
</feature>
<feature type="domain" description="Carrier" evidence="12">
    <location>
        <begin position="1533"/>
        <end position="1608"/>
    </location>
</feature>
<dbReference type="Pfam" id="PF14765">
    <property type="entry name" value="PS-DH"/>
    <property type="match status" value="1"/>
</dbReference>
<dbReference type="SUPFAM" id="SSF101173">
    <property type="entry name" value="Docking domain B of the erythromycin polyketide synthase (DEBS)"/>
    <property type="match status" value="1"/>
</dbReference>
<dbReference type="InterPro" id="IPR018201">
    <property type="entry name" value="Ketoacyl_synth_AS"/>
</dbReference>
<dbReference type="InterPro" id="IPR032821">
    <property type="entry name" value="PKS_assoc"/>
</dbReference>
<dbReference type="Proteomes" id="UP000316628">
    <property type="component" value="Unassembled WGS sequence"/>
</dbReference>
<dbReference type="SUPFAM" id="SSF55048">
    <property type="entry name" value="Probable ACP-binding domain of malonyl-CoA ACP transacylase"/>
    <property type="match status" value="2"/>
</dbReference>
<comment type="pathway">
    <text evidence="2">Antibiotic biosynthesis.</text>
</comment>
<dbReference type="SMART" id="SM00823">
    <property type="entry name" value="PKS_PP"/>
    <property type="match status" value="2"/>
</dbReference>
<evidence type="ECO:0000256" key="9">
    <source>
        <dbReference type="ARBA" id="ARBA00023315"/>
    </source>
</evidence>
<dbReference type="Pfam" id="PF00109">
    <property type="entry name" value="ketoacyl-synt"/>
    <property type="match status" value="2"/>
</dbReference>
<dbReference type="Pfam" id="PF16197">
    <property type="entry name" value="KAsynt_C_assoc"/>
    <property type="match status" value="2"/>
</dbReference>
<dbReference type="InterPro" id="IPR009081">
    <property type="entry name" value="PP-bd_ACP"/>
</dbReference>
<dbReference type="PANTHER" id="PTHR43775">
    <property type="entry name" value="FATTY ACID SYNTHASE"/>
    <property type="match status" value="1"/>
</dbReference>
<dbReference type="InterPro" id="IPR014043">
    <property type="entry name" value="Acyl_transferase_dom"/>
</dbReference>
<dbReference type="Gene3D" id="3.10.129.110">
    <property type="entry name" value="Polyketide synthase dehydratase"/>
    <property type="match status" value="1"/>
</dbReference>
<dbReference type="Pfam" id="PF02801">
    <property type="entry name" value="Ketoacyl-synt_C"/>
    <property type="match status" value="2"/>
</dbReference>
<dbReference type="InterPro" id="IPR020841">
    <property type="entry name" value="PKS_Beta-ketoAc_synthase_dom"/>
</dbReference>
<dbReference type="Pfam" id="PF00550">
    <property type="entry name" value="PP-binding"/>
    <property type="match status" value="2"/>
</dbReference>
<accession>A0A543JS43</accession>
<organism evidence="15 16">
    <name type="scientific">Saccharothrix saharensis</name>
    <dbReference type="NCBI Taxonomy" id="571190"/>
    <lineage>
        <taxon>Bacteria</taxon>
        <taxon>Bacillati</taxon>
        <taxon>Actinomycetota</taxon>
        <taxon>Actinomycetes</taxon>
        <taxon>Pseudonocardiales</taxon>
        <taxon>Pseudonocardiaceae</taxon>
        <taxon>Saccharothrix</taxon>
    </lineage>
</organism>
<dbReference type="Pfam" id="PF21089">
    <property type="entry name" value="PKS_DH_N"/>
    <property type="match status" value="1"/>
</dbReference>
<dbReference type="Pfam" id="PF00698">
    <property type="entry name" value="Acyl_transf_1"/>
    <property type="match status" value="2"/>
</dbReference>
<name>A0A543JS43_9PSEU</name>